<evidence type="ECO:0000256" key="5">
    <source>
        <dbReference type="ARBA" id="ARBA00022801"/>
    </source>
</evidence>
<evidence type="ECO:0000256" key="4">
    <source>
        <dbReference type="ARBA" id="ARBA00022723"/>
    </source>
</evidence>
<dbReference type="Gene3D" id="3.90.79.10">
    <property type="entry name" value="Nucleoside Triphosphate Pyrophosphohydrolase"/>
    <property type="match status" value="1"/>
</dbReference>
<dbReference type="GO" id="GO:0046872">
    <property type="term" value="F:metal ion binding"/>
    <property type="evidence" value="ECO:0007669"/>
    <property type="project" value="UniProtKB-KW"/>
</dbReference>
<protein>
    <recommendedName>
        <fullName evidence="8">Nudix hydrolase domain-containing protein</fullName>
    </recommendedName>
</protein>
<dbReference type="CDD" id="cd18870">
    <property type="entry name" value="NUDIX_AcylCoAdiphos_Nudt19"/>
    <property type="match status" value="1"/>
</dbReference>
<dbReference type="OrthoDB" id="1695362at2759"/>
<evidence type="ECO:0000256" key="1">
    <source>
        <dbReference type="ARBA" id="ARBA00001936"/>
    </source>
</evidence>
<evidence type="ECO:0000259" key="8">
    <source>
        <dbReference type="PROSITE" id="PS51462"/>
    </source>
</evidence>
<evidence type="ECO:0000256" key="3">
    <source>
        <dbReference type="ARBA" id="ARBA00005582"/>
    </source>
</evidence>
<keyword evidence="7" id="KW-0464">Manganese</keyword>
<dbReference type="InterPro" id="IPR000086">
    <property type="entry name" value="NUDIX_hydrolase_dom"/>
</dbReference>
<reference evidence="9" key="2">
    <citation type="submission" date="2022-10" db="EMBL/GenBank/DDBJ databases">
        <authorList>
            <consortium name="ENA_rothamsted_submissions"/>
            <consortium name="culmorum"/>
            <person name="King R."/>
        </authorList>
    </citation>
    <scope>NUCLEOTIDE SEQUENCE</scope>
</reference>
<dbReference type="InterPro" id="IPR039121">
    <property type="entry name" value="NUDT19"/>
</dbReference>
<dbReference type="PROSITE" id="PS51462">
    <property type="entry name" value="NUDIX"/>
    <property type="match status" value="1"/>
</dbReference>
<dbReference type="PANTHER" id="PTHR12318:SF0">
    <property type="entry name" value="ACYL-COENZYME A DIPHOSPHATASE NUDT19"/>
    <property type="match status" value="1"/>
</dbReference>
<keyword evidence="10" id="KW-1185">Reference proteome</keyword>
<dbReference type="GO" id="GO:0005739">
    <property type="term" value="C:mitochondrion"/>
    <property type="evidence" value="ECO:0007669"/>
    <property type="project" value="TreeGrafter"/>
</dbReference>
<dbReference type="GO" id="GO:0016818">
    <property type="term" value="F:hydrolase activity, acting on acid anhydrides, in phosphorus-containing anhydrides"/>
    <property type="evidence" value="ECO:0007669"/>
    <property type="project" value="InterPro"/>
</dbReference>
<comment type="similarity">
    <text evidence="3">Belongs to the Nudix hydrolase family.</text>
</comment>
<evidence type="ECO:0000313" key="9">
    <source>
        <dbReference type="EMBL" id="CAG9811233.1"/>
    </source>
</evidence>
<proteinExistence type="inferred from homology"/>
<sequence length="352" mass="40679">MSRPWKDAATLIVLARDAVKNSKYDYKILTFKRTAKSSFYANSLVFPGGAMDKFDESPSWTSFFKHHKVPSEQLRRRTEVTKPFIYDPQGNNKIEREISLRLAAIRETFEELGIALCSPASDTSKSSPFSDYFHSKDCDIPFWQKQVHNSHETLMNFCDKFGVVPNIAGLYEWSVWLTPSFYPKRFETAFFVVMLDSVPPCYAESHEVQSYSWQTPDELLAAHRNKTSFLPPPQYFELHRFLNQTKIDDIASFSKKVSGSSVPLILPKPYQLKESIMLTYPGDDMYPAIEEKGYYEDNHDTQKFKDKTYDEAMEGTKNFCRIEMKNYFASRLLCNVDDGLLPACNDELSSKF</sequence>
<dbReference type="SUPFAM" id="SSF55811">
    <property type="entry name" value="Nudix"/>
    <property type="match status" value="1"/>
</dbReference>
<evidence type="ECO:0000256" key="7">
    <source>
        <dbReference type="ARBA" id="ARBA00023211"/>
    </source>
</evidence>
<dbReference type="PANTHER" id="PTHR12318">
    <property type="entry name" value="TESTOSTERONE-REGULATED PROTEIN RP2"/>
    <property type="match status" value="1"/>
</dbReference>
<evidence type="ECO:0000256" key="6">
    <source>
        <dbReference type="ARBA" id="ARBA00022842"/>
    </source>
</evidence>
<reference evidence="9" key="1">
    <citation type="submission" date="2022-01" db="EMBL/GenBank/DDBJ databases">
        <authorList>
            <person name="King R."/>
        </authorList>
    </citation>
    <scope>NUCLEOTIDE SEQUENCE</scope>
</reference>
<keyword evidence="6" id="KW-0460">Magnesium</keyword>
<evidence type="ECO:0000256" key="2">
    <source>
        <dbReference type="ARBA" id="ARBA00001946"/>
    </source>
</evidence>
<accession>A0A9N9SAE5</accession>
<keyword evidence="4" id="KW-0479">Metal-binding</keyword>
<dbReference type="InterPro" id="IPR015797">
    <property type="entry name" value="NUDIX_hydrolase-like_dom_sf"/>
</dbReference>
<feature type="domain" description="Nudix hydrolase" evidence="8">
    <location>
        <begin position="4"/>
        <end position="237"/>
    </location>
</feature>
<dbReference type="AlphaFoldDB" id="A0A9N9SAE5"/>
<dbReference type="EMBL" id="OU895880">
    <property type="protein sequence ID" value="CAG9811233.1"/>
    <property type="molecule type" value="Genomic_DNA"/>
</dbReference>
<organism evidence="9 10">
    <name type="scientific">Chironomus riparius</name>
    <dbReference type="NCBI Taxonomy" id="315576"/>
    <lineage>
        <taxon>Eukaryota</taxon>
        <taxon>Metazoa</taxon>
        <taxon>Ecdysozoa</taxon>
        <taxon>Arthropoda</taxon>
        <taxon>Hexapoda</taxon>
        <taxon>Insecta</taxon>
        <taxon>Pterygota</taxon>
        <taxon>Neoptera</taxon>
        <taxon>Endopterygota</taxon>
        <taxon>Diptera</taxon>
        <taxon>Nematocera</taxon>
        <taxon>Chironomoidea</taxon>
        <taxon>Chironomidae</taxon>
        <taxon>Chironominae</taxon>
        <taxon>Chironomus</taxon>
    </lineage>
</organism>
<comment type="cofactor">
    <cofactor evidence="2">
        <name>Mg(2+)</name>
        <dbReference type="ChEBI" id="CHEBI:18420"/>
    </cofactor>
</comment>
<keyword evidence="5" id="KW-0378">Hydrolase</keyword>
<name>A0A9N9SAE5_9DIPT</name>
<evidence type="ECO:0000313" key="10">
    <source>
        <dbReference type="Proteomes" id="UP001153620"/>
    </source>
</evidence>
<dbReference type="Proteomes" id="UP001153620">
    <property type="component" value="Chromosome 4"/>
</dbReference>
<gene>
    <name evidence="9" type="ORF">CHIRRI_LOCUS14042</name>
</gene>
<comment type="cofactor">
    <cofactor evidence="1">
        <name>Mn(2+)</name>
        <dbReference type="ChEBI" id="CHEBI:29035"/>
    </cofactor>
</comment>